<sequence>MKLRLLSIALAAAVTGCGGGGGSNNDGGGDMLPQNTPPVFSAVSIEAMNGAAVQVDLSAHASDADGDALSVKAIGALEHGTLTADGLTLSYDPADEFAGTETVSITLTDGTDDVSGTVTLNAYQQISLSGQIVDEPIPGAIVTVTLGGREFQAIADSNGYYTLEISALNLESYVKVSATGGDGSEGKGIELVSLLGEIGTLIESAGEDRTVGGEGDTQANVTNVTTARYVLALDANGGEEIASDETMAEVEKSIDADALLEIAAVIKVILDNPDYSLPEGKESVIDLVMDTEAYNAFVAEVTSGNPDDNALTQAMDQIVKDPALVQGYTSDSLAHVYYGTFPAAQGFLSRGGERYQFNTNGTGSIATEQGVQAFSWALENGSIAVTYDEPLETFGYYAATAELLGEDVANQWAAATQSGQIGATLRYKGMKFTRLVDGDIIDTVSYENIYDLDFDMENTGISAPNQIDATGRGQQLLRDAAASQPMPIVAADLQDTWAVDSYYEYLRSTVDGPQPFTSYAGDLLQFVEGGTGSAVLSERSFTWKLIDNEVQVTFDDGTTLAVQKIDEVGELSAFSLRTFDSQGQLMAFSYNFGTWQDDSATLTPEKVITAEGHHWATFVNGWSANYWKDGEYQYVEGSGFGWEFNQDGTSSNVQYFYDSADYDADGDTAEVLDSRYYGTWSIGNDGVLSVTRCPGDVCRKREWLGLQASEGEIVILEREYFQQYEGLAFPPRINIYRDWANPQVNWNPIPASGRLVAYPTRRIPGND</sequence>
<evidence type="ECO:0000313" key="1">
    <source>
        <dbReference type="EMBL" id="WGL15739.1"/>
    </source>
</evidence>
<keyword evidence="2" id="KW-1185">Reference proteome</keyword>
<evidence type="ECO:0000313" key="2">
    <source>
        <dbReference type="Proteomes" id="UP001236500"/>
    </source>
</evidence>
<dbReference type="Gene3D" id="2.60.40.2810">
    <property type="match status" value="1"/>
</dbReference>
<dbReference type="RefSeq" id="WP_280318803.1">
    <property type="nucleotide sequence ID" value="NZ_CP118605.1"/>
</dbReference>
<gene>
    <name evidence="1" type="ORF">PVT68_13285</name>
</gene>
<reference evidence="1 2" key="1">
    <citation type="submission" date="2023-02" db="EMBL/GenBank/DDBJ databases">
        <title>Description and genomic characterization of Microbulbifer bruguierae sp. nov., isolated from the sediment of mangrove plant Bruguiera sexangula.</title>
        <authorList>
            <person name="Long M."/>
        </authorList>
    </citation>
    <scope>NUCLEOTIDE SEQUENCE [LARGE SCALE GENOMIC DNA]</scope>
    <source>
        <strain evidence="1 2">H12</strain>
    </source>
</reference>
<accession>A0ABY8NBF5</accession>
<dbReference type="PROSITE" id="PS51257">
    <property type="entry name" value="PROKAR_LIPOPROTEIN"/>
    <property type="match status" value="1"/>
</dbReference>
<dbReference type="Proteomes" id="UP001236500">
    <property type="component" value="Chromosome"/>
</dbReference>
<proteinExistence type="predicted"/>
<dbReference type="Pfam" id="PF17963">
    <property type="entry name" value="Big_9"/>
    <property type="match status" value="1"/>
</dbReference>
<protein>
    <submittedName>
        <fullName evidence="1">Ig-like domain-containing protein</fullName>
    </submittedName>
</protein>
<dbReference type="EMBL" id="CP118605">
    <property type="protein sequence ID" value="WGL15739.1"/>
    <property type="molecule type" value="Genomic_DNA"/>
</dbReference>
<name>A0ABY8NBF5_9GAMM</name>
<organism evidence="1 2">
    <name type="scientific">Microbulbifer bruguierae</name>
    <dbReference type="NCBI Taxonomy" id="3029061"/>
    <lineage>
        <taxon>Bacteria</taxon>
        <taxon>Pseudomonadati</taxon>
        <taxon>Pseudomonadota</taxon>
        <taxon>Gammaproteobacteria</taxon>
        <taxon>Cellvibrionales</taxon>
        <taxon>Microbulbiferaceae</taxon>
        <taxon>Microbulbifer</taxon>
    </lineage>
</organism>